<gene>
    <name evidence="3" type="ORF">SAMN05421767_1463</name>
</gene>
<dbReference type="STRING" id="137733.SAMN05421767_1463"/>
<dbReference type="Gene3D" id="3.30.565.10">
    <property type="entry name" value="Histidine kinase-like ATPase, C-terminal domain"/>
    <property type="match status" value="1"/>
</dbReference>
<organism evidence="3 4">
    <name type="scientific">Granulicatella balaenopterae</name>
    <dbReference type="NCBI Taxonomy" id="137733"/>
    <lineage>
        <taxon>Bacteria</taxon>
        <taxon>Bacillati</taxon>
        <taxon>Bacillota</taxon>
        <taxon>Bacilli</taxon>
        <taxon>Lactobacillales</taxon>
        <taxon>Carnobacteriaceae</taxon>
        <taxon>Granulicatella</taxon>
    </lineage>
</organism>
<name>A0A1H9NUJ6_9LACT</name>
<dbReference type="InterPro" id="IPR036890">
    <property type="entry name" value="HATPase_C_sf"/>
</dbReference>
<feature type="transmembrane region" description="Helical" evidence="1">
    <location>
        <begin position="6"/>
        <end position="24"/>
    </location>
</feature>
<evidence type="ECO:0000313" key="4">
    <source>
        <dbReference type="Proteomes" id="UP000198556"/>
    </source>
</evidence>
<protein>
    <submittedName>
        <fullName evidence="3">GHKL domain-containing protein</fullName>
    </submittedName>
</protein>
<evidence type="ECO:0000256" key="1">
    <source>
        <dbReference type="SAM" id="Phobius"/>
    </source>
</evidence>
<sequence length="441" mass="51154">MIGAIELVTFIIIYWYNIFFVEYCSNLLEIKNKIIIKIYPILLSCILIVLVCNQVNTGITYILAFLVQLGMLKVVFSNSIIEIYILLIYQIFHMIINRDIVIGIFSIIFKISMHQVVHSYELYILSFALGSILILVLGGNFEKICDINMAKKLLINSKELKGFTITITSLVMILLNSNYTYYYADNIRGITINLLINRICILICFYCLLSMTMALIKWVEEEILYKSNLLNLEYNETLNKKIEEYSYLLRMYNHDFKKVLLNIKDAIIIGNEESALNIIATFNDRIHELSSYNKKMSNNPLINALMNRCSKECLDKAILFDSDCYIPEDFNVSELDLVNIFNNLSSNAFEACIKQADHDDRRIKFKSYVKDENLIIYQSNTFNGHINIKNNKLLTTKENKLFHGIGMESVKHIAREANGMVLIKVDKEKREFKCIIKIPLN</sequence>
<feature type="transmembrane region" description="Helical" evidence="1">
    <location>
        <begin position="123"/>
        <end position="141"/>
    </location>
</feature>
<dbReference type="EMBL" id="FOGF01000046">
    <property type="protein sequence ID" value="SER39447.1"/>
    <property type="molecule type" value="Genomic_DNA"/>
</dbReference>
<dbReference type="RefSeq" id="WP_177159592.1">
    <property type="nucleotide sequence ID" value="NZ_FOGF01000046.1"/>
</dbReference>
<proteinExistence type="predicted"/>
<dbReference type="AlphaFoldDB" id="A0A1H9NUJ6"/>
<accession>A0A1H9NUJ6</accession>
<feature type="transmembrane region" description="Helical" evidence="1">
    <location>
        <begin position="195"/>
        <end position="216"/>
    </location>
</feature>
<dbReference type="Pfam" id="PF14501">
    <property type="entry name" value="HATPase_c_5"/>
    <property type="match status" value="1"/>
</dbReference>
<evidence type="ECO:0000313" key="3">
    <source>
        <dbReference type="EMBL" id="SER39447.1"/>
    </source>
</evidence>
<keyword evidence="1" id="KW-0812">Transmembrane</keyword>
<reference evidence="3 4" key="1">
    <citation type="submission" date="2016-10" db="EMBL/GenBank/DDBJ databases">
        <authorList>
            <person name="de Groot N.N."/>
        </authorList>
    </citation>
    <scope>NUCLEOTIDE SEQUENCE [LARGE SCALE GENOMIC DNA]</scope>
    <source>
        <strain evidence="3 4">DSM 15827</strain>
    </source>
</reference>
<evidence type="ECO:0000259" key="2">
    <source>
        <dbReference type="Pfam" id="PF14501"/>
    </source>
</evidence>
<feature type="transmembrane region" description="Helical" evidence="1">
    <location>
        <begin position="162"/>
        <end position="183"/>
    </location>
</feature>
<feature type="transmembrane region" description="Helical" evidence="1">
    <location>
        <begin position="62"/>
        <end position="88"/>
    </location>
</feature>
<dbReference type="Proteomes" id="UP000198556">
    <property type="component" value="Unassembled WGS sequence"/>
</dbReference>
<dbReference type="InterPro" id="IPR032834">
    <property type="entry name" value="NatK-like_C"/>
</dbReference>
<keyword evidence="4" id="KW-1185">Reference proteome</keyword>
<keyword evidence="1" id="KW-1133">Transmembrane helix</keyword>
<feature type="domain" description="Sensor histidine kinase NatK-like C-terminal" evidence="2">
    <location>
        <begin position="335"/>
        <end position="438"/>
    </location>
</feature>
<keyword evidence="1" id="KW-0472">Membrane</keyword>
<feature type="transmembrane region" description="Helical" evidence="1">
    <location>
        <begin position="36"/>
        <end position="56"/>
    </location>
</feature>